<comment type="caution">
    <text evidence="10">The sequence shown here is derived from an EMBL/GenBank/DDBJ whole genome shotgun (WGS) entry which is preliminary data.</text>
</comment>
<dbReference type="EMBL" id="VUOB01000111">
    <property type="protein sequence ID" value="KAA2247314.1"/>
    <property type="molecule type" value="Genomic_DNA"/>
</dbReference>
<dbReference type="OrthoDB" id="9777067at2"/>
<feature type="non-terminal residue" evidence="10">
    <location>
        <position position="1"/>
    </location>
</feature>
<protein>
    <recommendedName>
        <fullName evidence="1">ribose-phosphate diphosphokinase</fullName>
        <ecNumber evidence="1">2.7.6.1</ecNumber>
    </recommendedName>
</protein>
<proteinExistence type="predicted"/>
<evidence type="ECO:0000256" key="1">
    <source>
        <dbReference type="ARBA" id="ARBA00013247"/>
    </source>
</evidence>
<dbReference type="Pfam" id="PF14572">
    <property type="entry name" value="Pribosyl_synth"/>
    <property type="match status" value="1"/>
</dbReference>
<dbReference type="InterPro" id="IPR000836">
    <property type="entry name" value="PRTase_dom"/>
</dbReference>
<dbReference type="GO" id="GO:0005524">
    <property type="term" value="F:ATP binding"/>
    <property type="evidence" value="ECO:0007669"/>
    <property type="project" value="UniProtKB-KW"/>
</dbReference>
<dbReference type="CDD" id="cd06223">
    <property type="entry name" value="PRTases_typeI"/>
    <property type="match status" value="1"/>
</dbReference>
<dbReference type="GO" id="GO:0016301">
    <property type="term" value="F:kinase activity"/>
    <property type="evidence" value="ECO:0007669"/>
    <property type="project" value="UniProtKB-KW"/>
</dbReference>
<reference evidence="10 11" key="1">
    <citation type="submission" date="2019-09" db="EMBL/GenBank/DDBJ databases">
        <title>Goodfellowia gen. nov., a new genus of the Pseudonocardineae related to Actinoalloteichus, containing Goodfellowia coeruleoviolacea gen. nov., comb. nov. gen. nov., comb. nov.</title>
        <authorList>
            <person name="Labeda D."/>
        </authorList>
    </citation>
    <scope>NUCLEOTIDE SEQUENCE [LARGE SCALE GENOMIC DNA]</scope>
    <source>
        <strain evidence="10 11">AN110305</strain>
    </source>
</reference>
<evidence type="ECO:0000256" key="3">
    <source>
        <dbReference type="ARBA" id="ARBA00022723"/>
    </source>
</evidence>
<dbReference type="Proteomes" id="UP000323454">
    <property type="component" value="Unassembled WGS sequence"/>
</dbReference>
<dbReference type="RefSeq" id="WP_149855164.1">
    <property type="nucleotide sequence ID" value="NZ_VUOB01000111.1"/>
</dbReference>
<dbReference type="PANTHER" id="PTHR10210:SF41">
    <property type="entry name" value="RIBOSE-PHOSPHATE PYROPHOSPHOKINASE 1, CHLOROPLASTIC"/>
    <property type="match status" value="1"/>
</dbReference>
<dbReference type="SUPFAM" id="SSF53271">
    <property type="entry name" value="PRTase-like"/>
    <property type="match status" value="2"/>
</dbReference>
<keyword evidence="2 10" id="KW-0808">Transferase</keyword>
<organism evidence="10 11">
    <name type="scientific">Solihabitans fulvus</name>
    <dbReference type="NCBI Taxonomy" id="1892852"/>
    <lineage>
        <taxon>Bacteria</taxon>
        <taxon>Bacillati</taxon>
        <taxon>Actinomycetota</taxon>
        <taxon>Actinomycetes</taxon>
        <taxon>Pseudonocardiales</taxon>
        <taxon>Pseudonocardiaceae</taxon>
        <taxon>Solihabitans</taxon>
    </lineage>
</organism>
<evidence type="ECO:0000313" key="11">
    <source>
        <dbReference type="Proteomes" id="UP000323454"/>
    </source>
</evidence>
<keyword evidence="3" id="KW-0479">Metal-binding</keyword>
<dbReference type="EC" id="2.7.6.1" evidence="1"/>
<dbReference type="GO" id="GO:0005737">
    <property type="term" value="C:cytoplasm"/>
    <property type="evidence" value="ECO:0007669"/>
    <property type="project" value="TreeGrafter"/>
</dbReference>
<comment type="catalytic activity">
    <reaction evidence="9">
        <text>D-ribose 5-phosphate + ATP = 5-phospho-alpha-D-ribose 1-diphosphate + AMP + H(+)</text>
        <dbReference type="Rhea" id="RHEA:15609"/>
        <dbReference type="ChEBI" id="CHEBI:15378"/>
        <dbReference type="ChEBI" id="CHEBI:30616"/>
        <dbReference type="ChEBI" id="CHEBI:58017"/>
        <dbReference type="ChEBI" id="CHEBI:78346"/>
        <dbReference type="ChEBI" id="CHEBI:456215"/>
        <dbReference type="EC" id="2.7.6.1"/>
    </reaction>
</comment>
<reference evidence="10 11" key="2">
    <citation type="submission" date="2019-09" db="EMBL/GenBank/DDBJ databases">
        <authorList>
            <person name="Jin C."/>
        </authorList>
    </citation>
    <scope>NUCLEOTIDE SEQUENCE [LARGE SCALE GENOMIC DNA]</scope>
    <source>
        <strain evidence="10 11">AN110305</strain>
    </source>
</reference>
<keyword evidence="11" id="KW-1185">Reference proteome</keyword>
<dbReference type="GO" id="GO:0000287">
    <property type="term" value="F:magnesium ion binding"/>
    <property type="evidence" value="ECO:0007669"/>
    <property type="project" value="InterPro"/>
</dbReference>
<dbReference type="GO" id="GO:0006015">
    <property type="term" value="P:5-phosphoribose 1-diphosphate biosynthetic process"/>
    <property type="evidence" value="ECO:0007669"/>
    <property type="project" value="TreeGrafter"/>
</dbReference>
<accession>A0A5B2W7T6</accession>
<evidence type="ECO:0000256" key="5">
    <source>
        <dbReference type="ARBA" id="ARBA00022741"/>
    </source>
</evidence>
<evidence type="ECO:0000256" key="7">
    <source>
        <dbReference type="ARBA" id="ARBA00022840"/>
    </source>
</evidence>
<keyword evidence="4" id="KW-0545">Nucleotide biosynthesis</keyword>
<evidence type="ECO:0000256" key="9">
    <source>
        <dbReference type="ARBA" id="ARBA00049535"/>
    </source>
</evidence>
<keyword evidence="6 10" id="KW-0418">Kinase</keyword>
<dbReference type="GO" id="GO:0004749">
    <property type="term" value="F:ribose phosphate diphosphokinase activity"/>
    <property type="evidence" value="ECO:0007669"/>
    <property type="project" value="UniProtKB-EC"/>
</dbReference>
<dbReference type="GO" id="GO:0002189">
    <property type="term" value="C:ribose phosphate diphosphokinase complex"/>
    <property type="evidence" value="ECO:0007669"/>
    <property type="project" value="TreeGrafter"/>
</dbReference>
<dbReference type="AlphaFoldDB" id="A0A5B2W7T6"/>
<evidence type="ECO:0000313" key="10">
    <source>
        <dbReference type="EMBL" id="KAA2247314.1"/>
    </source>
</evidence>
<dbReference type="GO" id="GO:0006164">
    <property type="term" value="P:purine nucleotide biosynthetic process"/>
    <property type="evidence" value="ECO:0007669"/>
    <property type="project" value="TreeGrafter"/>
</dbReference>
<name>A0A5B2W7T6_9PSEU</name>
<dbReference type="InterPro" id="IPR005946">
    <property type="entry name" value="Rib-P_diPkinase"/>
</dbReference>
<keyword evidence="5" id="KW-0547">Nucleotide-binding</keyword>
<sequence length="206" mass="22172">ADLFKTAGADRIMTVDLHTAQIQGLSEYPVDHLFAQSLLAAHVRETYAGADLAVVSPDAGRVRLAEQWARDLDDCPIAIIHKTRDPLRPHQHDTHRVVGEVRGRVCVLVDDMIDTGSTVVEAVEALRAAGAAEVVVAATHGVLSDRAATRLTGCGAREIIVTNTLPIPEHERFPGLTVLSVAPLLARAIREVFEDGSVTGLFPEPR</sequence>
<dbReference type="PANTHER" id="PTHR10210">
    <property type="entry name" value="RIBOSE-PHOSPHATE DIPHOSPHOKINASE FAMILY MEMBER"/>
    <property type="match status" value="1"/>
</dbReference>
<evidence type="ECO:0000256" key="8">
    <source>
        <dbReference type="ARBA" id="ARBA00022842"/>
    </source>
</evidence>
<dbReference type="InterPro" id="IPR029057">
    <property type="entry name" value="PRTase-like"/>
</dbReference>
<keyword evidence="8" id="KW-0460">Magnesium</keyword>
<dbReference type="FunFam" id="3.40.50.2020:FF:000002">
    <property type="entry name" value="Ribose-phosphate pyrophosphokinase"/>
    <property type="match status" value="1"/>
</dbReference>
<evidence type="ECO:0000256" key="4">
    <source>
        <dbReference type="ARBA" id="ARBA00022727"/>
    </source>
</evidence>
<gene>
    <name evidence="10" type="primary">prs</name>
    <name evidence="10" type="ORF">F0L68_40130</name>
</gene>
<evidence type="ECO:0000256" key="2">
    <source>
        <dbReference type="ARBA" id="ARBA00022679"/>
    </source>
</evidence>
<keyword evidence="7" id="KW-0067">ATP-binding</keyword>
<evidence type="ECO:0000256" key="6">
    <source>
        <dbReference type="ARBA" id="ARBA00022777"/>
    </source>
</evidence>
<dbReference type="Gene3D" id="3.40.50.2020">
    <property type="match status" value="2"/>
</dbReference>
<dbReference type="NCBIfam" id="TIGR01251">
    <property type="entry name" value="ribP_PPkin"/>
    <property type="match status" value="1"/>
</dbReference>